<evidence type="ECO:0000256" key="1">
    <source>
        <dbReference type="ARBA" id="ARBA00022737"/>
    </source>
</evidence>
<dbReference type="AlphaFoldDB" id="A0A3Q2XWY8"/>
<evidence type="ECO:0000313" key="9">
    <source>
        <dbReference type="Proteomes" id="UP000264820"/>
    </source>
</evidence>
<keyword evidence="3" id="KW-0238">DNA-binding</keyword>
<name>A0A3Q2XWY8_HIPCM</name>
<dbReference type="InterPro" id="IPR032355">
    <property type="entry name" value="CUTL"/>
</dbReference>
<dbReference type="Proteomes" id="UP000264820">
    <property type="component" value="Unplaced"/>
</dbReference>
<evidence type="ECO:0000256" key="3">
    <source>
        <dbReference type="ARBA" id="ARBA00023125"/>
    </source>
</evidence>
<evidence type="ECO:0000259" key="6">
    <source>
        <dbReference type="PROSITE" id="PS51982"/>
    </source>
</evidence>
<reference evidence="8" key="1">
    <citation type="submission" date="2025-08" db="UniProtKB">
        <authorList>
            <consortium name="Ensembl"/>
        </authorList>
    </citation>
    <scope>IDENTIFICATION</scope>
</reference>
<keyword evidence="5" id="KW-0539">Nucleus</keyword>
<evidence type="ECO:0000313" key="8">
    <source>
        <dbReference type="Ensembl" id="ENSHCOP00000008872.1"/>
    </source>
</evidence>
<sequence>MASDGEQRGHSHAEFVLIRKDILFTQLVETALMSLGYTQGSAVQARGIIKVGQWKPMPIHNLTDAPEATVADMLLDVYHMVTLRILLHRFARLEELPSEQWTHATVRKALKEVLGETNQNALPKECPLSRVGRSNQVFASLQSSLLFKTKLTDAPGAEPETPNEA</sequence>
<evidence type="ECO:0000256" key="4">
    <source>
        <dbReference type="ARBA" id="ARBA00023155"/>
    </source>
</evidence>
<dbReference type="GO" id="GO:0005634">
    <property type="term" value="C:nucleus"/>
    <property type="evidence" value="ECO:0007669"/>
    <property type="project" value="UniProtKB-ARBA"/>
</dbReference>
<dbReference type="Pfam" id="PF16534">
    <property type="entry name" value="ULD"/>
    <property type="match status" value="1"/>
</dbReference>
<dbReference type="PANTHER" id="PTHR15116:SF15">
    <property type="entry name" value="DNA-BINDING PROTEIN SATB2"/>
    <property type="match status" value="1"/>
</dbReference>
<evidence type="ECO:0000259" key="7">
    <source>
        <dbReference type="PROSITE" id="PS51983"/>
    </source>
</evidence>
<proteinExistence type="predicted"/>
<dbReference type="GeneTree" id="ENSGT00390000008096"/>
<dbReference type="PROSITE" id="PS51982">
    <property type="entry name" value="CMP"/>
    <property type="match status" value="1"/>
</dbReference>
<dbReference type="InterPro" id="IPR032392">
    <property type="entry name" value="ULD"/>
</dbReference>
<dbReference type="InterPro" id="IPR039673">
    <property type="entry name" value="SATB1/SATB2"/>
</dbReference>
<dbReference type="Pfam" id="PF16557">
    <property type="entry name" value="CUTL"/>
    <property type="match status" value="1"/>
</dbReference>
<dbReference type="PROSITE" id="PS51983">
    <property type="entry name" value="CUTL"/>
    <property type="match status" value="1"/>
</dbReference>
<dbReference type="PANTHER" id="PTHR15116">
    <property type="entry name" value="DNA-BINDING PROTEIN SATB FAMILY MEMBER"/>
    <property type="match status" value="1"/>
</dbReference>
<dbReference type="GO" id="GO:0000978">
    <property type="term" value="F:RNA polymerase II cis-regulatory region sequence-specific DNA binding"/>
    <property type="evidence" value="ECO:0007669"/>
    <property type="project" value="TreeGrafter"/>
</dbReference>
<keyword evidence="1" id="KW-0677">Repeat</keyword>
<accession>A0A3Q2XWY8</accession>
<keyword evidence="9" id="KW-1185">Reference proteome</keyword>
<evidence type="ECO:0000256" key="5">
    <source>
        <dbReference type="ARBA" id="ARBA00023242"/>
    </source>
</evidence>
<keyword evidence="2" id="KW-0832">Ubl conjugation</keyword>
<dbReference type="GO" id="GO:0006338">
    <property type="term" value="P:chromatin remodeling"/>
    <property type="evidence" value="ECO:0007669"/>
    <property type="project" value="InterPro"/>
</dbReference>
<organism evidence="8 9">
    <name type="scientific">Hippocampus comes</name>
    <name type="common">Tiger tail seahorse</name>
    <dbReference type="NCBI Taxonomy" id="109280"/>
    <lineage>
        <taxon>Eukaryota</taxon>
        <taxon>Metazoa</taxon>
        <taxon>Chordata</taxon>
        <taxon>Craniata</taxon>
        <taxon>Vertebrata</taxon>
        <taxon>Euteleostomi</taxon>
        <taxon>Actinopterygii</taxon>
        <taxon>Neopterygii</taxon>
        <taxon>Teleostei</taxon>
        <taxon>Neoteleostei</taxon>
        <taxon>Acanthomorphata</taxon>
        <taxon>Syngnathiaria</taxon>
        <taxon>Syngnathiformes</taxon>
        <taxon>Syngnathoidei</taxon>
        <taxon>Syngnathidae</taxon>
        <taxon>Hippocampus</taxon>
    </lineage>
</organism>
<feature type="domain" description="CMP" evidence="6">
    <location>
        <begin position="1"/>
        <end position="89"/>
    </location>
</feature>
<dbReference type="Ensembl" id="ENSHCOT00000014829.1">
    <property type="protein sequence ID" value="ENSHCOP00000008872.1"/>
    <property type="gene ID" value="ENSHCOG00000011233.1"/>
</dbReference>
<protein>
    <submittedName>
        <fullName evidence="8">DNA-binding protein SATB2-like</fullName>
    </submittedName>
</protein>
<dbReference type="Gene3D" id="3.10.20.710">
    <property type="entry name" value="SATB, ubiquitin-like oligomerisation domain"/>
    <property type="match status" value="1"/>
</dbReference>
<dbReference type="GO" id="GO:0000981">
    <property type="term" value="F:DNA-binding transcription factor activity, RNA polymerase II-specific"/>
    <property type="evidence" value="ECO:0007669"/>
    <property type="project" value="TreeGrafter"/>
</dbReference>
<keyword evidence="4" id="KW-0371">Homeobox</keyword>
<dbReference type="InterPro" id="IPR038216">
    <property type="entry name" value="SATB_CUTL_sf"/>
</dbReference>
<dbReference type="InterPro" id="IPR038224">
    <property type="entry name" value="SATB_ULD_sf"/>
</dbReference>
<reference evidence="8" key="2">
    <citation type="submission" date="2025-09" db="UniProtKB">
        <authorList>
            <consortium name="Ensembl"/>
        </authorList>
    </citation>
    <scope>IDENTIFICATION</scope>
</reference>
<evidence type="ECO:0000256" key="2">
    <source>
        <dbReference type="ARBA" id="ARBA00022843"/>
    </source>
</evidence>
<dbReference type="Gene3D" id="1.10.260.70">
    <property type="entry name" value="SATB, CULT domain"/>
    <property type="match status" value="1"/>
</dbReference>
<feature type="domain" description="CUTL" evidence="7">
    <location>
        <begin position="92"/>
        <end position="165"/>
    </location>
</feature>